<dbReference type="CDD" id="cd01854">
    <property type="entry name" value="YjeQ_EngC"/>
    <property type="match status" value="1"/>
</dbReference>
<dbReference type="PROSITE" id="PS50936">
    <property type="entry name" value="ENGC_GTPASE"/>
    <property type="match status" value="1"/>
</dbReference>
<dbReference type="PANTHER" id="PTHR32120">
    <property type="entry name" value="SMALL RIBOSOMAL SUBUNIT BIOGENESIS GTPASE RSGA"/>
    <property type="match status" value="1"/>
</dbReference>
<sequence length="352" mass="37240">MRVDLSSLGWDDGFKAAYSPFNRPDQYPARVTRVDRGVCSALTAHGPVRASLGGSVLDRAASDPSAFPCAGDWVAVREWPDDRVTIEAVLARRTAVVRATVANDSGGQVLAANLDTAAVVEPLDPDPDLGRVERLLALAYACGASPLIILTKADLLRDPAAVAASVGLAAPGVPVITVSTRTGAGLDLLAPHVRPGRTLGLLGPSGAGKSSLVNAIVGTTVMGTQEQRADGRGRHTTTFRALVCVPGGGAVLDTPGLRQIGLFDAADGLDGAFDDITALAEQCRFKRCSHEHEPGCAVLAAVESGALAPRRLASWRKLKRELSFATRRREARVTKAELFRHRRSEQRRRARP</sequence>
<evidence type="ECO:0000256" key="7">
    <source>
        <dbReference type="ARBA" id="ARBA00022833"/>
    </source>
</evidence>
<evidence type="ECO:0000256" key="4">
    <source>
        <dbReference type="ARBA" id="ARBA00022730"/>
    </source>
</evidence>
<comment type="similarity">
    <text evidence="10">Belongs to the TRAFAC class YlqF/YawG GTPase family. RsgA subfamily.</text>
</comment>
<feature type="binding site" evidence="10">
    <location>
        <position position="288"/>
    </location>
    <ligand>
        <name>Zn(2+)</name>
        <dbReference type="ChEBI" id="CHEBI:29105"/>
    </ligand>
</feature>
<keyword evidence="4 10" id="KW-0699">rRNA-binding</keyword>
<reference evidence="13" key="1">
    <citation type="submission" date="2021-01" db="EMBL/GenBank/DDBJ databases">
        <title>Whole genome shotgun sequence of Virgisporangium ochraceum NBRC 16418.</title>
        <authorList>
            <person name="Komaki H."/>
            <person name="Tamura T."/>
        </authorList>
    </citation>
    <scope>NUCLEOTIDE SEQUENCE</scope>
    <source>
        <strain evidence="13">NBRC 16418</strain>
    </source>
</reference>
<evidence type="ECO:0000256" key="2">
    <source>
        <dbReference type="ARBA" id="ARBA00022517"/>
    </source>
</evidence>
<dbReference type="Pfam" id="PF03193">
    <property type="entry name" value="RsgA_GTPase"/>
    <property type="match status" value="1"/>
</dbReference>
<dbReference type="NCBIfam" id="TIGR00157">
    <property type="entry name" value="ribosome small subunit-dependent GTPase A"/>
    <property type="match status" value="1"/>
</dbReference>
<dbReference type="HAMAP" id="MF_01820">
    <property type="entry name" value="GTPase_RsgA"/>
    <property type="match status" value="1"/>
</dbReference>
<dbReference type="InterPro" id="IPR004881">
    <property type="entry name" value="Ribosome_biogen_GTPase_RsgA"/>
</dbReference>
<evidence type="ECO:0000256" key="10">
    <source>
        <dbReference type="HAMAP-Rule" id="MF_01820"/>
    </source>
</evidence>
<evidence type="ECO:0000313" key="13">
    <source>
        <dbReference type="EMBL" id="GIJ74923.1"/>
    </source>
</evidence>
<protein>
    <recommendedName>
        <fullName evidence="10">Small ribosomal subunit biogenesis GTPase RsgA</fullName>
        <ecNumber evidence="10">3.6.1.-</ecNumber>
    </recommendedName>
</protein>
<feature type="binding site" evidence="10">
    <location>
        <begin position="151"/>
        <end position="154"/>
    </location>
    <ligand>
        <name>GTP</name>
        <dbReference type="ChEBI" id="CHEBI:37565"/>
    </ligand>
</feature>
<gene>
    <name evidence="13" type="primary">rsgA_2</name>
    <name evidence="10" type="synonym">rsgA</name>
    <name evidence="13" type="ORF">Voc01_098400</name>
</gene>
<dbReference type="GO" id="GO:0003924">
    <property type="term" value="F:GTPase activity"/>
    <property type="evidence" value="ECO:0007669"/>
    <property type="project" value="UniProtKB-UniRule"/>
</dbReference>
<dbReference type="GO" id="GO:0005737">
    <property type="term" value="C:cytoplasm"/>
    <property type="evidence" value="ECO:0007669"/>
    <property type="project" value="UniProtKB-SubCell"/>
</dbReference>
<keyword evidence="14" id="KW-1185">Reference proteome</keyword>
<dbReference type="Gene3D" id="1.10.40.50">
    <property type="entry name" value="Probable gtpase engc, domain 3"/>
    <property type="match status" value="1"/>
</dbReference>
<dbReference type="PROSITE" id="PS51721">
    <property type="entry name" value="G_CP"/>
    <property type="match status" value="1"/>
</dbReference>
<proteinExistence type="inferred from homology"/>
<dbReference type="InterPro" id="IPR030378">
    <property type="entry name" value="G_CP_dom"/>
</dbReference>
<evidence type="ECO:0000259" key="12">
    <source>
        <dbReference type="PROSITE" id="PS51721"/>
    </source>
</evidence>
<dbReference type="GO" id="GO:0046872">
    <property type="term" value="F:metal ion binding"/>
    <property type="evidence" value="ECO:0007669"/>
    <property type="project" value="UniProtKB-KW"/>
</dbReference>
<keyword evidence="9 10" id="KW-0342">GTP-binding</keyword>
<feature type="binding site" evidence="10">
    <location>
        <begin position="203"/>
        <end position="211"/>
    </location>
    <ligand>
        <name>GTP</name>
        <dbReference type="ChEBI" id="CHEBI:37565"/>
    </ligand>
</feature>
<comment type="cofactor">
    <cofactor evidence="10">
        <name>Zn(2+)</name>
        <dbReference type="ChEBI" id="CHEBI:29105"/>
    </cofactor>
    <text evidence="10">Binds 1 zinc ion per subunit.</text>
</comment>
<dbReference type="PANTHER" id="PTHR32120:SF10">
    <property type="entry name" value="SMALL RIBOSOMAL SUBUNIT BIOGENESIS GTPASE RSGA"/>
    <property type="match status" value="1"/>
</dbReference>
<dbReference type="RefSeq" id="WP_203934709.1">
    <property type="nucleotide sequence ID" value="NZ_BOPH01000146.1"/>
</dbReference>
<dbReference type="InterPro" id="IPR027417">
    <property type="entry name" value="P-loop_NTPase"/>
</dbReference>
<dbReference type="AlphaFoldDB" id="A0A8J4EHN9"/>
<keyword evidence="7 10" id="KW-0862">Zinc</keyword>
<dbReference type="GO" id="GO:0042274">
    <property type="term" value="P:ribosomal small subunit biogenesis"/>
    <property type="evidence" value="ECO:0007669"/>
    <property type="project" value="UniProtKB-UniRule"/>
</dbReference>
<dbReference type="SUPFAM" id="SSF52540">
    <property type="entry name" value="P-loop containing nucleoside triphosphate hydrolases"/>
    <property type="match status" value="1"/>
</dbReference>
<accession>A0A8J4EHN9</accession>
<feature type="binding site" evidence="10">
    <location>
        <position position="283"/>
    </location>
    <ligand>
        <name>Zn(2+)</name>
        <dbReference type="ChEBI" id="CHEBI:29105"/>
    </ligand>
</feature>
<keyword evidence="8 10" id="KW-0694">RNA-binding</keyword>
<keyword evidence="3 10" id="KW-0479">Metal-binding</keyword>
<dbReference type="EC" id="3.6.1.-" evidence="10"/>
<comment type="function">
    <text evidence="10">One of several proteins that assist in the late maturation steps of the functional core of the 30S ribosomal subunit. Helps release RbfA from mature subunits. May play a role in the assembly of ribosomal proteins into the subunit. Circularly permuted GTPase that catalyzes slow GTP hydrolysis, GTPase activity is stimulated by the 30S ribosomal subunit.</text>
</comment>
<comment type="caution">
    <text evidence="13">The sequence shown here is derived from an EMBL/GenBank/DDBJ whole genome shotgun (WGS) entry which is preliminary data.</text>
</comment>
<keyword evidence="2 10" id="KW-0690">Ribosome biogenesis</keyword>
<keyword evidence="1 10" id="KW-0963">Cytoplasm</keyword>
<keyword evidence="6 10" id="KW-0378">Hydrolase</keyword>
<keyword evidence="5 10" id="KW-0547">Nucleotide-binding</keyword>
<dbReference type="EMBL" id="BOPH01000146">
    <property type="protein sequence ID" value="GIJ74923.1"/>
    <property type="molecule type" value="Genomic_DNA"/>
</dbReference>
<feature type="binding site" evidence="10">
    <location>
        <position position="296"/>
    </location>
    <ligand>
        <name>Zn(2+)</name>
        <dbReference type="ChEBI" id="CHEBI:29105"/>
    </ligand>
</feature>
<dbReference type="InterPro" id="IPR010914">
    <property type="entry name" value="RsgA_GTPase_dom"/>
</dbReference>
<dbReference type="GO" id="GO:0005525">
    <property type="term" value="F:GTP binding"/>
    <property type="evidence" value="ECO:0007669"/>
    <property type="project" value="UniProtKB-UniRule"/>
</dbReference>
<evidence type="ECO:0000256" key="6">
    <source>
        <dbReference type="ARBA" id="ARBA00022801"/>
    </source>
</evidence>
<evidence type="ECO:0000256" key="3">
    <source>
        <dbReference type="ARBA" id="ARBA00022723"/>
    </source>
</evidence>
<organism evidence="13 14">
    <name type="scientific">Virgisporangium ochraceum</name>
    <dbReference type="NCBI Taxonomy" id="65505"/>
    <lineage>
        <taxon>Bacteria</taxon>
        <taxon>Bacillati</taxon>
        <taxon>Actinomycetota</taxon>
        <taxon>Actinomycetes</taxon>
        <taxon>Micromonosporales</taxon>
        <taxon>Micromonosporaceae</taxon>
        <taxon>Virgisporangium</taxon>
    </lineage>
</organism>
<feature type="binding site" evidence="10">
    <location>
        <position position="290"/>
    </location>
    <ligand>
        <name>Zn(2+)</name>
        <dbReference type="ChEBI" id="CHEBI:29105"/>
    </ligand>
</feature>
<dbReference type="GO" id="GO:0019843">
    <property type="term" value="F:rRNA binding"/>
    <property type="evidence" value="ECO:0007669"/>
    <property type="project" value="UniProtKB-KW"/>
</dbReference>
<evidence type="ECO:0000256" key="1">
    <source>
        <dbReference type="ARBA" id="ARBA00022490"/>
    </source>
</evidence>
<evidence type="ECO:0000259" key="11">
    <source>
        <dbReference type="PROSITE" id="PS50936"/>
    </source>
</evidence>
<feature type="domain" description="CP-type G" evidence="12">
    <location>
        <begin position="104"/>
        <end position="260"/>
    </location>
</feature>
<dbReference type="Gene3D" id="3.40.50.300">
    <property type="entry name" value="P-loop containing nucleotide triphosphate hydrolases"/>
    <property type="match status" value="1"/>
</dbReference>
<evidence type="ECO:0000256" key="8">
    <source>
        <dbReference type="ARBA" id="ARBA00022884"/>
    </source>
</evidence>
<evidence type="ECO:0000256" key="5">
    <source>
        <dbReference type="ARBA" id="ARBA00022741"/>
    </source>
</evidence>
<comment type="subcellular location">
    <subcellularLocation>
        <location evidence="10">Cytoplasm</location>
    </subcellularLocation>
</comment>
<dbReference type="Proteomes" id="UP000635606">
    <property type="component" value="Unassembled WGS sequence"/>
</dbReference>
<comment type="subunit">
    <text evidence="10">Monomer. Associates with 30S ribosomal subunit, binds 16S rRNA.</text>
</comment>
<evidence type="ECO:0000313" key="14">
    <source>
        <dbReference type="Proteomes" id="UP000635606"/>
    </source>
</evidence>
<name>A0A8J4EHN9_9ACTN</name>
<evidence type="ECO:0000256" key="9">
    <source>
        <dbReference type="ARBA" id="ARBA00023134"/>
    </source>
</evidence>
<feature type="domain" description="EngC GTPase" evidence="11">
    <location>
        <begin position="112"/>
        <end position="258"/>
    </location>
</feature>